<evidence type="ECO:0000256" key="1">
    <source>
        <dbReference type="SAM" id="MobiDB-lite"/>
    </source>
</evidence>
<accession>M4BBJ2</accession>
<name>M4BBJ2_HYAAE</name>
<evidence type="ECO:0000313" key="2">
    <source>
        <dbReference type="EnsemblProtists" id="HpaP803655"/>
    </source>
</evidence>
<evidence type="ECO:0000313" key="3">
    <source>
        <dbReference type="Proteomes" id="UP000011713"/>
    </source>
</evidence>
<sequence>MSYTSIRLDMADSTWYADGSACTDRAPDRSYLFQKAPARFSVGPTSSLYRQCSPTVVHCKLKDSTLAFQKQMMMWARMDNHEKYREPLSDDTQSSTSTASRTGRFSAASSEDLPAVTKDQLEFYLKRHLDDSRQEEFRV</sequence>
<feature type="compositionally biased region" description="Low complexity" evidence="1">
    <location>
        <begin position="90"/>
        <end position="110"/>
    </location>
</feature>
<dbReference type="VEuPathDB" id="FungiDB:HpaG803655"/>
<organism evidence="2 3">
    <name type="scientific">Hyaloperonospora arabidopsidis (strain Emoy2)</name>
    <name type="common">Downy mildew agent</name>
    <name type="synonym">Peronospora arabidopsidis</name>
    <dbReference type="NCBI Taxonomy" id="559515"/>
    <lineage>
        <taxon>Eukaryota</taxon>
        <taxon>Sar</taxon>
        <taxon>Stramenopiles</taxon>
        <taxon>Oomycota</taxon>
        <taxon>Peronosporomycetes</taxon>
        <taxon>Peronosporales</taxon>
        <taxon>Peronosporaceae</taxon>
        <taxon>Hyaloperonospora</taxon>
    </lineage>
</organism>
<reference evidence="3" key="1">
    <citation type="journal article" date="2010" name="Science">
        <title>Signatures of adaptation to obligate biotrophy in the Hyaloperonospora arabidopsidis genome.</title>
        <authorList>
            <person name="Baxter L."/>
            <person name="Tripathy S."/>
            <person name="Ishaque N."/>
            <person name="Boot N."/>
            <person name="Cabral A."/>
            <person name="Kemen E."/>
            <person name="Thines M."/>
            <person name="Ah-Fong A."/>
            <person name="Anderson R."/>
            <person name="Badejoko W."/>
            <person name="Bittner-Eddy P."/>
            <person name="Boore J.L."/>
            <person name="Chibucos M.C."/>
            <person name="Coates M."/>
            <person name="Dehal P."/>
            <person name="Delehaunty K."/>
            <person name="Dong S."/>
            <person name="Downton P."/>
            <person name="Dumas B."/>
            <person name="Fabro G."/>
            <person name="Fronick C."/>
            <person name="Fuerstenberg S.I."/>
            <person name="Fulton L."/>
            <person name="Gaulin E."/>
            <person name="Govers F."/>
            <person name="Hughes L."/>
            <person name="Humphray S."/>
            <person name="Jiang R.H."/>
            <person name="Judelson H."/>
            <person name="Kamoun S."/>
            <person name="Kyung K."/>
            <person name="Meijer H."/>
            <person name="Minx P."/>
            <person name="Morris P."/>
            <person name="Nelson J."/>
            <person name="Phuntumart V."/>
            <person name="Qutob D."/>
            <person name="Rehmany A."/>
            <person name="Rougon-Cardoso A."/>
            <person name="Ryden P."/>
            <person name="Torto-Alalibo T."/>
            <person name="Studholme D."/>
            <person name="Wang Y."/>
            <person name="Win J."/>
            <person name="Wood J."/>
            <person name="Clifton S.W."/>
            <person name="Rogers J."/>
            <person name="Van den Ackerveken G."/>
            <person name="Jones J.D."/>
            <person name="McDowell J.M."/>
            <person name="Beynon J."/>
            <person name="Tyler B.M."/>
        </authorList>
    </citation>
    <scope>NUCLEOTIDE SEQUENCE [LARGE SCALE GENOMIC DNA]</scope>
    <source>
        <strain evidence="3">Emoy2</strain>
    </source>
</reference>
<dbReference type="EMBL" id="JH598095">
    <property type="status" value="NOT_ANNOTATED_CDS"/>
    <property type="molecule type" value="Genomic_DNA"/>
</dbReference>
<protein>
    <submittedName>
        <fullName evidence="2">Uncharacterized protein</fullName>
    </submittedName>
</protein>
<dbReference type="InParanoid" id="M4BBJ2"/>
<keyword evidence="3" id="KW-1185">Reference proteome</keyword>
<reference evidence="2" key="2">
    <citation type="submission" date="2015-06" db="UniProtKB">
        <authorList>
            <consortium name="EnsemblProtists"/>
        </authorList>
    </citation>
    <scope>IDENTIFICATION</scope>
    <source>
        <strain evidence="2">Emoy2</strain>
    </source>
</reference>
<feature type="region of interest" description="Disordered" evidence="1">
    <location>
        <begin position="83"/>
        <end position="113"/>
    </location>
</feature>
<dbReference type="eggNOG" id="KOG4192">
    <property type="taxonomic scope" value="Eukaryota"/>
</dbReference>
<dbReference type="HOGENOM" id="CLU_1848926_0_0_1"/>
<proteinExistence type="predicted"/>
<dbReference type="AlphaFoldDB" id="M4BBJ2"/>
<dbReference type="EnsemblProtists" id="HpaT803655">
    <property type="protein sequence ID" value="HpaP803655"/>
    <property type="gene ID" value="HpaG803655"/>
</dbReference>
<dbReference type="Proteomes" id="UP000011713">
    <property type="component" value="Unassembled WGS sequence"/>
</dbReference>